<comment type="pathway">
    <text evidence="1 10">Cofactor biosynthesis; (R)-pantothenate biosynthesis; (R)-pantoate from 3-methyl-2-oxobutanoate: step 2/2.</text>
</comment>
<dbReference type="InterPro" id="IPR008927">
    <property type="entry name" value="6-PGluconate_DH-like_C_sf"/>
</dbReference>
<evidence type="ECO:0000256" key="3">
    <source>
        <dbReference type="ARBA" id="ARBA00013014"/>
    </source>
</evidence>
<name>A0A071M2X3_9BURK</name>
<dbReference type="SUPFAM" id="SSF48179">
    <property type="entry name" value="6-phosphogluconate dehydrogenase C-terminal domain-like"/>
    <property type="match status" value="1"/>
</dbReference>
<dbReference type="EC" id="1.1.1.169" evidence="3 10"/>
<keyword evidence="7 10" id="KW-0560">Oxidoreductase</keyword>
<evidence type="ECO:0000313" key="13">
    <source>
        <dbReference type="EMBL" id="KEA54870.1"/>
    </source>
</evidence>
<dbReference type="PANTHER" id="PTHR43765:SF2">
    <property type="entry name" value="2-DEHYDROPANTOATE 2-REDUCTASE"/>
    <property type="match status" value="1"/>
</dbReference>
<keyword evidence="6 10" id="KW-0521">NADP</keyword>
<dbReference type="GO" id="GO:0050661">
    <property type="term" value="F:NADP binding"/>
    <property type="evidence" value="ECO:0007669"/>
    <property type="project" value="TreeGrafter"/>
</dbReference>
<gene>
    <name evidence="13" type="ORF">DT99_34700</name>
</gene>
<feature type="domain" description="Ketopantoate reductase N-terminal" evidence="11">
    <location>
        <begin position="3"/>
        <end position="149"/>
    </location>
</feature>
<comment type="catalytic activity">
    <reaction evidence="9 10">
        <text>(R)-pantoate + NADP(+) = 2-dehydropantoate + NADPH + H(+)</text>
        <dbReference type="Rhea" id="RHEA:16233"/>
        <dbReference type="ChEBI" id="CHEBI:11561"/>
        <dbReference type="ChEBI" id="CHEBI:15378"/>
        <dbReference type="ChEBI" id="CHEBI:15980"/>
        <dbReference type="ChEBI" id="CHEBI:57783"/>
        <dbReference type="ChEBI" id="CHEBI:58349"/>
        <dbReference type="EC" id="1.1.1.169"/>
    </reaction>
</comment>
<comment type="function">
    <text evidence="10">Catalyzes the NADPH-dependent reduction of ketopantoate into pantoic acid.</text>
</comment>
<comment type="caution">
    <text evidence="13">The sequence shown here is derived from an EMBL/GenBank/DDBJ whole genome shotgun (WGS) entry which is preliminary data.</text>
</comment>
<protein>
    <recommendedName>
        <fullName evidence="4 10">2-dehydropantoate 2-reductase</fullName>
        <ecNumber evidence="3 10">1.1.1.169</ecNumber>
    </recommendedName>
    <alternativeName>
        <fullName evidence="8 10">Ketopantoate reductase</fullName>
    </alternativeName>
</protein>
<dbReference type="InterPro" id="IPR036291">
    <property type="entry name" value="NAD(P)-bd_dom_sf"/>
</dbReference>
<evidence type="ECO:0000256" key="2">
    <source>
        <dbReference type="ARBA" id="ARBA00007870"/>
    </source>
</evidence>
<dbReference type="InterPro" id="IPR003710">
    <property type="entry name" value="ApbA"/>
</dbReference>
<dbReference type="InterPro" id="IPR050838">
    <property type="entry name" value="Ketopantoate_reductase"/>
</dbReference>
<evidence type="ECO:0000256" key="8">
    <source>
        <dbReference type="ARBA" id="ARBA00032024"/>
    </source>
</evidence>
<evidence type="ECO:0000256" key="4">
    <source>
        <dbReference type="ARBA" id="ARBA00019465"/>
    </source>
</evidence>
<evidence type="ECO:0000256" key="10">
    <source>
        <dbReference type="RuleBase" id="RU362068"/>
    </source>
</evidence>
<dbReference type="UniPathway" id="UPA00028">
    <property type="reaction ID" value="UER00004"/>
</dbReference>
<dbReference type="FunFam" id="1.10.1040.10:FF:000017">
    <property type="entry name" value="2-dehydropantoate 2-reductase"/>
    <property type="match status" value="1"/>
</dbReference>
<proteinExistence type="inferred from homology"/>
<dbReference type="GO" id="GO:0015940">
    <property type="term" value="P:pantothenate biosynthetic process"/>
    <property type="evidence" value="ECO:0007669"/>
    <property type="project" value="UniProtKB-UniPathway"/>
</dbReference>
<dbReference type="Pfam" id="PF02558">
    <property type="entry name" value="ApbA"/>
    <property type="match status" value="1"/>
</dbReference>
<sequence length="315" mass="33088">MQIAILGAGAMGSFFGGRLALAGHSVSLLDIDEAHLASIRAHGLRLSTDSGEQVVRNLVALRPEEAGKPVDLVIVFTKTMHTTAALAAASAVLGSDTVILSLQNGLGNAERLARSVSSDRIMVGVTTWPADKSEPGAVRSHGQGTIRLMNANGAHTSALEQTVQALNDAGLSCHVDPDVWAAIWEKVAFNAALNSLCAVTQCMVGELTNTPDGEELALKIVAEVMAVARALGISATEEHVVSNVRDALAHHRTHRPSMLQDVLAGRRTEIEAINGAVVEAARKVGVEVPYTNSLACLVRLVDARARQSDGATTRH</sequence>
<evidence type="ECO:0000256" key="5">
    <source>
        <dbReference type="ARBA" id="ARBA00022655"/>
    </source>
</evidence>
<dbReference type="PANTHER" id="PTHR43765">
    <property type="entry name" value="2-DEHYDROPANTOATE 2-REDUCTASE-RELATED"/>
    <property type="match status" value="1"/>
</dbReference>
<evidence type="ECO:0000259" key="11">
    <source>
        <dbReference type="Pfam" id="PF02558"/>
    </source>
</evidence>
<dbReference type="InterPro" id="IPR013752">
    <property type="entry name" value="KPA_reductase"/>
</dbReference>
<evidence type="ECO:0000256" key="6">
    <source>
        <dbReference type="ARBA" id="ARBA00022857"/>
    </source>
</evidence>
<dbReference type="NCBIfam" id="TIGR00745">
    <property type="entry name" value="apbA_panE"/>
    <property type="match status" value="1"/>
</dbReference>
<feature type="domain" description="Ketopantoate reductase C-terminal" evidence="12">
    <location>
        <begin position="178"/>
        <end position="300"/>
    </location>
</feature>
<reference evidence="13" key="1">
    <citation type="submission" date="2014-04" db="EMBL/GenBank/DDBJ databases">
        <title>In planta biocontrol of soil-borne Fusarium wilt of banana through a plant endophytic bacterium, Burkholderia cenocepacia 869T2.</title>
        <authorList>
            <person name="Ho Y.-N."/>
            <person name="Chiang H.-M."/>
            <person name="Chao C.-P."/>
            <person name="Su C.-C."/>
            <person name="Hsu H.-F."/>
            <person name="Guo C.-T."/>
            <person name="Hsieh J.-L."/>
            <person name="Huang C.-C."/>
        </authorList>
    </citation>
    <scope>NUCLEOTIDE SEQUENCE [LARGE SCALE GENOMIC DNA]</scope>
    <source>
        <strain evidence="13">869T2</strain>
    </source>
</reference>
<dbReference type="SUPFAM" id="SSF51735">
    <property type="entry name" value="NAD(P)-binding Rossmann-fold domains"/>
    <property type="match status" value="1"/>
</dbReference>
<accession>A0A071M2X3</accession>
<comment type="similarity">
    <text evidence="2 10">Belongs to the ketopantoate reductase family.</text>
</comment>
<evidence type="ECO:0000256" key="7">
    <source>
        <dbReference type="ARBA" id="ARBA00023002"/>
    </source>
</evidence>
<dbReference type="InterPro" id="IPR013332">
    <property type="entry name" value="KPR_N"/>
</dbReference>
<organism evidence="13">
    <name type="scientific">Burkholderia cenocepacia</name>
    <dbReference type="NCBI Taxonomy" id="95486"/>
    <lineage>
        <taxon>Bacteria</taxon>
        <taxon>Pseudomonadati</taxon>
        <taxon>Pseudomonadota</taxon>
        <taxon>Betaproteobacteria</taxon>
        <taxon>Burkholderiales</taxon>
        <taxon>Burkholderiaceae</taxon>
        <taxon>Burkholderia</taxon>
        <taxon>Burkholderia cepacia complex</taxon>
    </lineage>
</organism>
<dbReference type="InterPro" id="IPR013328">
    <property type="entry name" value="6PGD_dom2"/>
</dbReference>
<keyword evidence="5 10" id="KW-0566">Pantothenate biosynthesis</keyword>
<dbReference type="GO" id="GO:0005737">
    <property type="term" value="C:cytoplasm"/>
    <property type="evidence" value="ECO:0007669"/>
    <property type="project" value="TreeGrafter"/>
</dbReference>
<dbReference type="Gene3D" id="1.10.1040.10">
    <property type="entry name" value="N-(1-d-carboxylethyl)-l-norvaline Dehydrogenase, domain 2"/>
    <property type="match status" value="1"/>
</dbReference>
<dbReference type="GO" id="GO:0008677">
    <property type="term" value="F:2-dehydropantoate 2-reductase activity"/>
    <property type="evidence" value="ECO:0007669"/>
    <property type="project" value="UniProtKB-EC"/>
</dbReference>
<evidence type="ECO:0000256" key="9">
    <source>
        <dbReference type="ARBA" id="ARBA00048793"/>
    </source>
</evidence>
<dbReference type="EMBL" id="JJOA01000076">
    <property type="protein sequence ID" value="KEA54870.1"/>
    <property type="molecule type" value="Genomic_DNA"/>
</dbReference>
<dbReference type="Pfam" id="PF08546">
    <property type="entry name" value="ApbA_C"/>
    <property type="match status" value="1"/>
</dbReference>
<dbReference type="Gene3D" id="3.40.50.720">
    <property type="entry name" value="NAD(P)-binding Rossmann-like Domain"/>
    <property type="match status" value="1"/>
</dbReference>
<evidence type="ECO:0000259" key="12">
    <source>
        <dbReference type="Pfam" id="PF08546"/>
    </source>
</evidence>
<dbReference type="AlphaFoldDB" id="A0A071M2X3"/>
<evidence type="ECO:0000256" key="1">
    <source>
        <dbReference type="ARBA" id="ARBA00004994"/>
    </source>
</evidence>
<dbReference type="OrthoDB" id="8555723at2"/>